<comment type="caution">
    <text evidence="2">The sequence shown here is derived from an EMBL/GenBank/DDBJ whole genome shotgun (WGS) entry which is preliminary data.</text>
</comment>
<dbReference type="AlphaFoldDB" id="T1C626"/>
<organism evidence="2">
    <name type="scientific">mine drainage metagenome</name>
    <dbReference type="NCBI Taxonomy" id="410659"/>
    <lineage>
        <taxon>unclassified sequences</taxon>
        <taxon>metagenomes</taxon>
        <taxon>ecological metagenomes</taxon>
    </lineage>
</organism>
<accession>T1C626</accession>
<gene>
    <name evidence="2" type="ORF">B1A_00376</name>
</gene>
<protein>
    <submittedName>
        <fullName evidence="2">Chromosomal replication initiator protein dnaA</fullName>
    </submittedName>
</protein>
<evidence type="ECO:0000313" key="2">
    <source>
        <dbReference type="EMBL" id="EQD80921.1"/>
    </source>
</evidence>
<name>T1C626_9ZZZZ</name>
<dbReference type="InterPro" id="IPR024633">
    <property type="entry name" value="DnaA_N_dom"/>
</dbReference>
<dbReference type="Pfam" id="PF11638">
    <property type="entry name" value="DnaA_N"/>
    <property type="match status" value="1"/>
</dbReference>
<feature type="non-terminal residue" evidence="2">
    <location>
        <position position="82"/>
    </location>
</feature>
<reference evidence="2" key="2">
    <citation type="journal article" date="2014" name="ISME J.">
        <title>Microbial stratification in low pH oxic and suboxic macroscopic growths along an acid mine drainage.</title>
        <authorList>
            <person name="Mendez-Garcia C."/>
            <person name="Mesa V."/>
            <person name="Sprenger R.R."/>
            <person name="Richter M."/>
            <person name="Diez M.S."/>
            <person name="Solano J."/>
            <person name="Bargiela R."/>
            <person name="Golyshina O.V."/>
            <person name="Manteca A."/>
            <person name="Ramos J.L."/>
            <person name="Gallego J.R."/>
            <person name="Llorente I."/>
            <person name="Martins Dos Santos V.A."/>
            <person name="Jensen O.N."/>
            <person name="Pelaez A.I."/>
            <person name="Sanchez J."/>
            <person name="Ferrer M."/>
        </authorList>
    </citation>
    <scope>NUCLEOTIDE SEQUENCE</scope>
</reference>
<sequence>MCFGLPAGALLSLSPDQLWTAAQEELRFQVSRPGYEAWLKNARLLTFDEDGSRAVITVPTPLARDWVSDRYAAVIRETLSAL</sequence>
<dbReference type="Gene3D" id="3.30.300.180">
    <property type="match status" value="1"/>
</dbReference>
<evidence type="ECO:0000259" key="1">
    <source>
        <dbReference type="Pfam" id="PF11638"/>
    </source>
</evidence>
<dbReference type="InterPro" id="IPR038454">
    <property type="entry name" value="DnaA_N_sf"/>
</dbReference>
<reference evidence="2" key="1">
    <citation type="submission" date="2013-08" db="EMBL/GenBank/DDBJ databases">
        <authorList>
            <person name="Mendez C."/>
            <person name="Richter M."/>
            <person name="Ferrer M."/>
            <person name="Sanchez J."/>
        </authorList>
    </citation>
    <scope>NUCLEOTIDE SEQUENCE</scope>
</reference>
<dbReference type="EMBL" id="AUZX01000287">
    <property type="protein sequence ID" value="EQD80921.1"/>
    <property type="molecule type" value="Genomic_DNA"/>
</dbReference>
<feature type="domain" description="DnaA N-terminal" evidence="1">
    <location>
        <begin position="17"/>
        <end position="80"/>
    </location>
</feature>
<proteinExistence type="predicted"/>